<protein>
    <submittedName>
        <fullName evidence="5">Uncharacterized protein</fullName>
    </submittedName>
</protein>
<dbReference type="InterPro" id="IPR052559">
    <property type="entry name" value="V-haloperoxidase"/>
</dbReference>
<evidence type="ECO:0000256" key="2">
    <source>
        <dbReference type="SAM" id="SignalP"/>
    </source>
</evidence>
<accession>A0A167F6B7</accession>
<evidence type="ECO:0000259" key="3">
    <source>
        <dbReference type="Pfam" id="PF18962"/>
    </source>
</evidence>
<dbReference type="PANTHER" id="PTHR34599">
    <property type="entry name" value="PEROXIDASE-RELATED"/>
    <property type="match status" value="1"/>
</dbReference>
<evidence type="ECO:0000256" key="1">
    <source>
        <dbReference type="ARBA" id="ARBA00022729"/>
    </source>
</evidence>
<feature type="signal peptide" evidence="2">
    <location>
        <begin position="1"/>
        <end position="19"/>
    </location>
</feature>
<dbReference type="SUPFAM" id="SSF48317">
    <property type="entry name" value="Acid phosphatase/Vanadium-dependent haloperoxidase"/>
    <property type="match status" value="1"/>
</dbReference>
<feature type="domain" description="Secretion system C-terminal sorting" evidence="3">
    <location>
        <begin position="643"/>
        <end position="711"/>
    </location>
</feature>
<dbReference type="InterPro" id="IPR016119">
    <property type="entry name" value="Br/Cl_peroxidase_C"/>
</dbReference>
<evidence type="ECO:0000259" key="4">
    <source>
        <dbReference type="Pfam" id="PF21167"/>
    </source>
</evidence>
<organism evidence="5 6">
    <name type="scientific">Cochleicola gelatinilyticus</name>
    <dbReference type="NCBI Taxonomy" id="1763537"/>
    <lineage>
        <taxon>Bacteria</taxon>
        <taxon>Pseudomonadati</taxon>
        <taxon>Bacteroidota</taxon>
        <taxon>Flavobacteriia</taxon>
        <taxon>Flavobacteriales</taxon>
        <taxon>Flavobacteriaceae</taxon>
        <taxon>Cochleicola</taxon>
    </lineage>
</organism>
<feature type="domain" description="DUF6851" evidence="4">
    <location>
        <begin position="55"/>
        <end position="203"/>
    </location>
</feature>
<dbReference type="InterPro" id="IPR026444">
    <property type="entry name" value="Secre_tail"/>
</dbReference>
<dbReference type="Proteomes" id="UP000077013">
    <property type="component" value="Unassembled WGS sequence"/>
</dbReference>
<feature type="chain" id="PRO_5007886137" evidence="2">
    <location>
        <begin position="20"/>
        <end position="719"/>
    </location>
</feature>
<dbReference type="Gene3D" id="1.10.606.10">
    <property type="entry name" value="Vanadium-containing Chloroperoxidase, domain 2"/>
    <property type="match status" value="1"/>
</dbReference>
<evidence type="ECO:0000313" key="6">
    <source>
        <dbReference type="Proteomes" id="UP000077013"/>
    </source>
</evidence>
<evidence type="ECO:0000313" key="5">
    <source>
        <dbReference type="EMBL" id="OAB76236.1"/>
    </source>
</evidence>
<dbReference type="NCBIfam" id="TIGR04183">
    <property type="entry name" value="Por_Secre_tail"/>
    <property type="match status" value="1"/>
</dbReference>
<dbReference type="AlphaFoldDB" id="A0A167F6B7"/>
<dbReference type="GO" id="GO:0004601">
    <property type="term" value="F:peroxidase activity"/>
    <property type="evidence" value="ECO:0007669"/>
    <property type="project" value="InterPro"/>
</dbReference>
<reference evidence="5 6" key="1">
    <citation type="submission" date="2016-02" db="EMBL/GenBank/DDBJ databases">
        <title>Ulvibacter sp. LPB0005, isolated from Thais luteostoma.</title>
        <authorList>
            <person name="Shin S.-K."/>
            <person name="Yi H."/>
        </authorList>
    </citation>
    <scope>NUCLEOTIDE SEQUENCE [LARGE SCALE GENOMIC DNA]</scope>
    <source>
        <strain evidence="5 6">LPB0005</strain>
    </source>
</reference>
<name>A0A167F6B7_9FLAO</name>
<gene>
    <name evidence="5" type="ORF">ULVI_14035</name>
</gene>
<dbReference type="InterPro" id="IPR036938">
    <property type="entry name" value="PAP2/HPO_sf"/>
</dbReference>
<comment type="caution">
    <text evidence="5">The sequence shown here is derived from an EMBL/GenBank/DDBJ whole genome shotgun (WGS) entry which is preliminary data.</text>
</comment>
<keyword evidence="1 2" id="KW-0732">Signal</keyword>
<proteinExistence type="predicted"/>
<dbReference type="STRING" id="1763537.ULVI_14035"/>
<dbReference type="EMBL" id="LRXL01000052">
    <property type="protein sequence ID" value="OAB76236.1"/>
    <property type="molecule type" value="Genomic_DNA"/>
</dbReference>
<keyword evidence="6" id="KW-1185">Reference proteome</keyword>
<dbReference type="InterPro" id="IPR049283">
    <property type="entry name" value="DUF6851"/>
</dbReference>
<dbReference type="Pfam" id="PF18962">
    <property type="entry name" value="Por_Secre_tail"/>
    <property type="match status" value="1"/>
</dbReference>
<dbReference type="RefSeq" id="WP_068593493.1">
    <property type="nucleotide sequence ID" value="NZ_LRXL01000052.1"/>
</dbReference>
<sequence>MKRFVLLLGCMMVFFQGVAQSIAREWNEEVLNGIRNDFARPTVHARNLFHSSILMYDLWAVFEDTATPFFLGKQFGNYFCDFEGFEPDESIPEAREKAISYAVYRLMKHRFSLAPGKEEIYESIETLMTTHNYDTSFTSTAYQSGNAAALGNYLAAQLIAFGLQDGSNEANDYANLFYEPINNPLVTAISGSTGLNDPNRWQPLSIENFVDQSGNTIPGGTPEFLSPEWGIVTPFALTEEDLTIHETPEFDFWTYHDPGPPSYIQEGLGIEDPYKWGFALVAAWSSHLSMEDTTMIDISPRNIGNIESTTFPTTFEGFKDFYKYENGGDSSTGRITNPVTGMPYQEQQVLRGNYTRVLAEFWADGPDSETPPGHWFTILNYVNDQPSLIKKFKGQGHVLSNLEWDVKGYFLLGGAMHDAAITAWGSKGYYDYIRPISAIRYMVSNGQSSDPALPNYHPHGMPLIDGFSELIKEDDPLVGNFQENLNKVKLYAWRGPDYIVDPALDIAGVDWILGSEWFPYQRASFVTPPFAGYFSGHSTYSRAAAEILTLLTGTEYFPGGMGVFDIEANSFLKFEVGPTASMQLQWATYYDASDQTSLSRIWGGIHPPIDDIPGRIAGAKIGKDAFQLGSDYFTSNPASGGIIYPNPATDEITIVNDVEGPVSAIINDMAGRRVFFEQVSFDATNRTRISISNLSQGVYFISLVNNSGKKILVKRLLKR</sequence>
<dbReference type="CDD" id="cd03398">
    <property type="entry name" value="PAP2_haloperoxidase"/>
    <property type="match status" value="1"/>
</dbReference>
<dbReference type="PANTHER" id="PTHR34599:SF2">
    <property type="entry name" value="TRAF-TYPE DOMAIN-CONTAINING PROTEIN"/>
    <property type="match status" value="1"/>
</dbReference>
<dbReference type="Pfam" id="PF21167">
    <property type="entry name" value="DUF6851"/>
    <property type="match status" value="1"/>
</dbReference>